<evidence type="ECO:0000256" key="5">
    <source>
        <dbReference type="ARBA" id="ARBA00023004"/>
    </source>
</evidence>
<dbReference type="AlphaFoldDB" id="A0A1G8YV30"/>
<evidence type="ECO:0000256" key="4">
    <source>
        <dbReference type="ARBA" id="ARBA00022723"/>
    </source>
</evidence>
<keyword evidence="3" id="KW-0949">S-adenosyl-L-methionine</keyword>
<keyword evidence="6" id="KW-0411">Iron-sulfur</keyword>
<evidence type="ECO:0000256" key="3">
    <source>
        <dbReference type="ARBA" id="ARBA00022691"/>
    </source>
</evidence>
<dbReference type="GO" id="GO:0051539">
    <property type="term" value="F:4 iron, 4 sulfur cluster binding"/>
    <property type="evidence" value="ECO:0007669"/>
    <property type="project" value="UniProtKB-KW"/>
</dbReference>
<evidence type="ECO:0000259" key="7">
    <source>
        <dbReference type="PROSITE" id="PS51918"/>
    </source>
</evidence>
<dbReference type="InterPro" id="IPR034457">
    <property type="entry name" value="Organic_radical-activating"/>
</dbReference>
<keyword evidence="8" id="KW-0670">Pyruvate</keyword>
<reference evidence="8 9" key="1">
    <citation type="submission" date="2016-10" db="EMBL/GenBank/DDBJ databases">
        <authorList>
            <person name="Varghese N."/>
            <person name="Submissions S."/>
        </authorList>
    </citation>
    <scope>NUCLEOTIDE SEQUENCE [LARGE SCALE GENOMIC DNA]</scope>
    <source>
        <strain evidence="8 9">DSM 2373</strain>
    </source>
</reference>
<dbReference type="NCBIfam" id="TIGR02495">
    <property type="entry name" value="NrdG2"/>
    <property type="match status" value="1"/>
</dbReference>
<proteinExistence type="predicted"/>
<dbReference type="CDD" id="cd01335">
    <property type="entry name" value="Radical_SAM"/>
    <property type="match status" value="1"/>
</dbReference>
<evidence type="ECO:0000256" key="6">
    <source>
        <dbReference type="ARBA" id="ARBA00023014"/>
    </source>
</evidence>
<organism evidence="8 9">
    <name type="scientific">Methanoculleus thermophilus</name>
    <dbReference type="NCBI Taxonomy" id="2200"/>
    <lineage>
        <taxon>Archaea</taxon>
        <taxon>Methanobacteriati</taxon>
        <taxon>Methanobacteriota</taxon>
        <taxon>Stenosarchaea group</taxon>
        <taxon>Methanomicrobia</taxon>
        <taxon>Methanomicrobiales</taxon>
        <taxon>Methanomicrobiaceae</taxon>
        <taxon>Methanoculleus</taxon>
    </lineage>
</organism>
<keyword evidence="9" id="KW-1185">Reference proteome</keyword>
<dbReference type="GO" id="GO:0046872">
    <property type="term" value="F:metal ion binding"/>
    <property type="evidence" value="ECO:0007669"/>
    <property type="project" value="UniProtKB-KW"/>
</dbReference>
<dbReference type="STRING" id="2200.GCA_001571405_00073"/>
<keyword evidence="4" id="KW-0479">Metal-binding</keyword>
<keyword evidence="2" id="KW-0004">4Fe-4S</keyword>
<dbReference type="SFLD" id="SFLDG01094">
    <property type="entry name" value="Uncharacterised_Radical_SAM_Su"/>
    <property type="match status" value="1"/>
</dbReference>
<dbReference type="InterPro" id="IPR007197">
    <property type="entry name" value="rSAM"/>
</dbReference>
<dbReference type="InterPro" id="IPR013785">
    <property type="entry name" value="Aldolase_TIM"/>
</dbReference>
<dbReference type="Gene3D" id="3.20.20.70">
    <property type="entry name" value="Aldolase class I"/>
    <property type="match status" value="1"/>
</dbReference>
<dbReference type="PANTHER" id="PTHR30352">
    <property type="entry name" value="PYRUVATE FORMATE-LYASE-ACTIVATING ENZYME"/>
    <property type="match status" value="1"/>
</dbReference>
<evidence type="ECO:0000313" key="9">
    <source>
        <dbReference type="Proteomes" id="UP000326500"/>
    </source>
</evidence>
<dbReference type="SUPFAM" id="SSF102114">
    <property type="entry name" value="Radical SAM enzymes"/>
    <property type="match status" value="1"/>
</dbReference>
<dbReference type="Pfam" id="PF04055">
    <property type="entry name" value="Radical_SAM"/>
    <property type="match status" value="1"/>
</dbReference>
<dbReference type="GO" id="GO:0016829">
    <property type="term" value="F:lyase activity"/>
    <property type="evidence" value="ECO:0007669"/>
    <property type="project" value="UniProtKB-KW"/>
</dbReference>
<evidence type="ECO:0000256" key="2">
    <source>
        <dbReference type="ARBA" id="ARBA00022485"/>
    </source>
</evidence>
<dbReference type="PROSITE" id="PS51918">
    <property type="entry name" value="RADICAL_SAM"/>
    <property type="match status" value="1"/>
</dbReference>
<comment type="cofactor">
    <cofactor evidence="1">
        <name>[4Fe-4S] cluster</name>
        <dbReference type="ChEBI" id="CHEBI:49883"/>
    </cofactor>
</comment>
<dbReference type="InterPro" id="IPR058240">
    <property type="entry name" value="rSAM_sf"/>
</dbReference>
<protein>
    <submittedName>
        <fullName evidence="8">Pyruvate formate lyase activating enzyme</fullName>
    </submittedName>
</protein>
<feature type="domain" description="Radical SAM core" evidence="7">
    <location>
        <begin position="38"/>
        <end position="255"/>
    </location>
</feature>
<dbReference type="InterPro" id="IPR012840">
    <property type="entry name" value="NrdG2"/>
</dbReference>
<dbReference type="Proteomes" id="UP000326500">
    <property type="component" value="Unassembled WGS sequence"/>
</dbReference>
<evidence type="ECO:0000256" key="1">
    <source>
        <dbReference type="ARBA" id="ARBA00001966"/>
    </source>
</evidence>
<dbReference type="PANTHER" id="PTHR30352:SF5">
    <property type="entry name" value="PYRUVATE FORMATE-LYASE 1-ACTIVATING ENZYME"/>
    <property type="match status" value="1"/>
</dbReference>
<keyword evidence="5" id="KW-0408">Iron</keyword>
<evidence type="ECO:0000313" key="8">
    <source>
        <dbReference type="EMBL" id="SDK06699.1"/>
    </source>
</evidence>
<dbReference type="SFLD" id="SFLDS00029">
    <property type="entry name" value="Radical_SAM"/>
    <property type="match status" value="1"/>
</dbReference>
<accession>A0A1G8YV30</accession>
<sequence length="255" mass="28043">MFPSREAKTYKRVESTSTSIGDPLYVNFGGFVPISTVDWRGRAACTVFLRGCPARCFYCHNASLQGGEDLRDIDEILEMIRSSRMLAGAVVFSGGEPTLQGPALMHLATAAKKMRFSVGLHTNGMFPRVIEALLKEHLVDMIALDLKTTWEDYDNLLGLPAVDAVKGSLDLCMRARANGSLGRFEVVVTLFRGRESDLPSIARATRGVDLVLQQGVAPGFIPLTRQELEAAAAPLGRKVRIRTREDGEVEYDPER</sequence>
<keyword evidence="8" id="KW-0456">Lyase</keyword>
<name>A0A1G8YV30_9EURY</name>
<gene>
    <name evidence="8" type="ORF">SAMN04488571_103222</name>
</gene>
<dbReference type="EMBL" id="FNFT01000003">
    <property type="protein sequence ID" value="SDK06699.1"/>
    <property type="molecule type" value="Genomic_DNA"/>
</dbReference>